<dbReference type="Proteomes" id="UP000580891">
    <property type="component" value="Unassembled WGS sequence"/>
</dbReference>
<protein>
    <submittedName>
        <fullName evidence="2">ABC-type multidrug transport system permease subunit</fullName>
    </submittedName>
</protein>
<feature type="transmembrane region" description="Helical" evidence="1">
    <location>
        <begin position="7"/>
        <end position="27"/>
    </location>
</feature>
<organism evidence="2 3">
    <name type="scientific">[Anoxybacillus] calidus</name>
    <dbReference type="NCBI Taxonomy" id="575178"/>
    <lineage>
        <taxon>Bacteria</taxon>
        <taxon>Bacillati</taxon>
        <taxon>Bacillota</taxon>
        <taxon>Bacilli</taxon>
        <taxon>Bacillales</taxon>
        <taxon>Anoxybacillaceae</taxon>
        <taxon>Paranoxybacillus</taxon>
    </lineage>
</organism>
<keyword evidence="3" id="KW-1185">Reference proteome</keyword>
<dbReference type="InterPro" id="IPR019649">
    <property type="entry name" value="DUF2512"/>
</dbReference>
<keyword evidence="1" id="KW-0812">Transmembrane</keyword>
<feature type="transmembrane region" description="Helical" evidence="1">
    <location>
        <begin position="59"/>
        <end position="80"/>
    </location>
</feature>
<feature type="transmembrane region" description="Helical" evidence="1">
    <location>
        <begin position="86"/>
        <end position="106"/>
    </location>
</feature>
<gene>
    <name evidence="2" type="ORF">HNQ85_000570</name>
</gene>
<dbReference type="Pfam" id="PF10710">
    <property type="entry name" value="DUF2512"/>
    <property type="match status" value="1"/>
</dbReference>
<reference evidence="2 3" key="1">
    <citation type="submission" date="2020-07" db="EMBL/GenBank/DDBJ databases">
        <title>Genomic Encyclopedia of Type Strains, Phase IV (KMG-IV): sequencing the most valuable type-strain genomes for metagenomic binning, comparative biology and taxonomic classification.</title>
        <authorList>
            <person name="Goeker M."/>
        </authorList>
    </citation>
    <scope>NUCLEOTIDE SEQUENCE [LARGE SCALE GENOMIC DNA]</scope>
    <source>
        <strain evidence="2 3">DSM 25220</strain>
    </source>
</reference>
<dbReference type="AlphaFoldDB" id="A0A7V9YXZ9"/>
<evidence type="ECO:0000256" key="1">
    <source>
        <dbReference type="SAM" id="Phobius"/>
    </source>
</evidence>
<proteinExistence type="predicted"/>
<sequence length="155" mass="17472">MRHIMALGIKLVLTSIVLFSVLTIFSTALFSEITLISLVITLATYVIGDLFILPRFGNLIATIADFVMLTAGIWLFSQFFVQGTPANLILASLFAAIFIALGEALFHAYMENRVLAHHQNEVQYFNEDNVALNRLQTEFAQEEDIHDLKKHDKNE</sequence>
<dbReference type="RefSeq" id="WP_181535986.1">
    <property type="nucleotide sequence ID" value="NZ_JACDUU010000001.1"/>
</dbReference>
<keyword evidence="1" id="KW-1133">Transmembrane helix</keyword>
<dbReference type="EMBL" id="JACDUU010000001">
    <property type="protein sequence ID" value="MBA2870312.1"/>
    <property type="molecule type" value="Genomic_DNA"/>
</dbReference>
<evidence type="ECO:0000313" key="2">
    <source>
        <dbReference type="EMBL" id="MBA2870312.1"/>
    </source>
</evidence>
<accession>A0A7V9YXZ9</accession>
<comment type="caution">
    <text evidence="2">The sequence shown here is derived from an EMBL/GenBank/DDBJ whole genome shotgun (WGS) entry which is preliminary data.</text>
</comment>
<evidence type="ECO:0000313" key="3">
    <source>
        <dbReference type="Proteomes" id="UP000580891"/>
    </source>
</evidence>
<name>A0A7V9YXZ9_9BACL</name>
<keyword evidence="1" id="KW-0472">Membrane</keyword>
<feature type="transmembrane region" description="Helical" evidence="1">
    <location>
        <begin position="33"/>
        <end position="52"/>
    </location>
</feature>